<dbReference type="Gene3D" id="3.40.5.90">
    <property type="entry name" value="CDGSH iron-sulfur domain, mitoNEET-type"/>
    <property type="match status" value="1"/>
</dbReference>
<evidence type="ECO:0000256" key="2">
    <source>
        <dbReference type="ARBA" id="ARBA00022723"/>
    </source>
</evidence>
<accession>A0A554NEF7</accession>
<dbReference type="GO" id="GO:0005737">
    <property type="term" value="C:cytoplasm"/>
    <property type="evidence" value="ECO:0007669"/>
    <property type="project" value="UniProtKB-ARBA"/>
</dbReference>
<proteinExistence type="predicted"/>
<evidence type="ECO:0000256" key="5">
    <source>
        <dbReference type="SAM" id="MobiDB-lite"/>
    </source>
</evidence>
<evidence type="ECO:0000259" key="6">
    <source>
        <dbReference type="SMART" id="SM00704"/>
    </source>
</evidence>
<dbReference type="InParanoid" id="A0A554NEF7"/>
<dbReference type="SMART" id="SM00704">
    <property type="entry name" value="ZnF_CDGSH"/>
    <property type="match status" value="1"/>
</dbReference>
<dbReference type="RefSeq" id="WP_144260181.1">
    <property type="nucleotide sequence ID" value="NZ_QMDX01000001.1"/>
</dbReference>
<evidence type="ECO:0000313" key="7">
    <source>
        <dbReference type="EMBL" id="TSD15705.1"/>
    </source>
</evidence>
<feature type="compositionally biased region" description="Basic and acidic residues" evidence="5">
    <location>
        <begin position="1"/>
        <end position="13"/>
    </location>
</feature>
<name>A0A554NEF7_9EURY</name>
<keyword evidence="4" id="KW-0411">Iron-sulfur</keyword>
<evidence type="ECO:0000256" key="4">
    <source>
        <dbReference type="ARBA" id="ARBA00023014"/>
    </source>
</evidence>
<evidence type="ECO:0000313" key="8">
    <source>
        <dbReference type="Proteomes" id="UP000319894"/>
    </source>
</evidence>
<protein>
    <submittedName>
        <fullName evidence="7">CDGSH iron-sulfur domain-containing protein</fullName>
    </submittedName>
</protein>
<keyword evidence="8" id="KW-1185">Reference proteome</keyword>
<comment type="caution">
    <text evidence="7">The sequence shown here is derived from an EMBL/GenBank/DDBJ whole genome shotgun (WGS) entry which is preliminary data.</text>
</comment>
<keyword evidence="1" id="KW-0001">2Fe-2S</keyword>
<keyword evidence="2" id="KW-0479">Metal-binding</keyword>
<evidence type="ECO:0000256" key="1">
    <source>
        <dbReference type="ARBA" id="ARBA00022714"/>
    </source>
</evidence>
<reference evidence="7 8" key="1">
    <citation type="submission" date="2018-06" db="EMBL/GenBank/DDBJ databases">
        <title>Natronomonas sp. F16-60 a new haloarchaeon isolated from a solar saltern of Isla Cristina, Huelva, Spain.</title>
        <authorList>
            <person name="Duran-Viseras A."/>
            <person name="Sanchez-Porro C."/>
            <person name="Ventosa A."/>
        </authorList>
    </citation>
    <scope>NUCLEOTIDE SEQUENCE [LARGE SCALE GENOMIC DNA]</scope>
    <source>
        <strain evidence="7 8">F16-60</strain>
    </source>
</reference>
<dbReference type="InterPro" id="IPR042216">
    <property type="entry name" value="MitoNEET_CISD"/>
</dbReference>
<feature type="region of interest" description="Disordered" evidence="5">
    <location>
        <begin position="1"/>
        <end position="20"/>
    </location>
</feature>
<dbReference type="GO" id="GO:0046872">
    <property type="term" value="F:metal ion binding"/>
    <property type="evidence" value="ECO:0007669"/>
    <property type="project" value="UniProtKB-KW"/>
</dbReference>
<dbReference type="GO" id="GO:0051537">
    <property type="term" value="F:2 iron, 2 sulfur cluster binding"/>
    <property type="evidence" value="ECO:0007669"/>
    <property type="project" value="UniProtKB-KW"/>
</dbReference>
<feature type="domain" description="Iron-binding zinc finger CDGSH type" evidence="6">
    <location>
        <begin position="10"/>
        <end position="51"/>
    </location>
</feature>
<dbReference type="AlphaFoldDB" id="A0A554NEF7"/>
<dbReference type="Proteomes" id="UP000319894">
    <property type="component" value="Unassembled WGS sequence"/>
</dbReference>
<organism evidence="7 8">
    <name type="scientific">Haloglomus irregulare</name>
    <dbReference type="NCBI Taxonomy" id="2234134"/>
    <lineage>
        <taxon>Archaea</taxon>
        <taxon>Methanobacteriati</taxon>
        <taxon>Methanobacteriota</taxon>
        <taxon>Stenosarchaea group</taxon>
        <taxon>Halobacteria</taxon>
        <taxon>Halobacteriales</taxon>
        <taxon>Natronomonadaceae</taxon>
        <taxon>Haloglomus</taxon>
    </lineage>
</organism>
<keyword evidence="3" id="KW-0408">Iron</keyword>
<evidence type="ECO:0000256" key="3">
    <source>
        <dbReference type="ARBA" id="ARBA00023004"/>
    </source>
</evidence>
<gene>
    <name evidence="7" type="ORF">DP107_00530</name>
</gene>
<sequence>MAREVTHEEHGPDVFDEDDLADQGGTIAICRCGLSDDQPFCDGSHGATRDEEADVVYKYEDDDDENPRRVVEGFEFAAEE</sequence>
<dbReference type="EMBL" id="QMDX01000001">
    <property type="protein sequence ID" value="TSD15705.1"/>
    <property type="molecule type" value="Genomic_DNA"/>
</dbReference>
<dbReference type="InterPro" id="IPR018967">
    <property type="entry name" value="FeS-contain_CDGSH-typ"/>
</dbReference>
<dbReference type="Pfam" id="PF09360">
    <property type="entry name" value="zf-CDGSH"/>
    <property type="match status" value="1"/>
</dbReference>
<dbReference type="OrthoDB" id="5781at2157"/>